<evidence type="ECO:0000256" key="1">
    <source>
        <dbReference type="ARBA" id="ARBA00023121"/>
    </source>
</evidence>
<dbReference type="EMBL" id="JAPFQL010000078">
    <property type="protein sequence ID" value="MDC5698661.1"/>
    <property type="molecule type" value="Genomic_DNA"/>
</dbReference>
<proteinExistence type="predicted"/>
<dbReference type="Gene3D" id="3.40.50.10170">
    <property type="match status" value="1"/>
</dbReference>
<dbReference type="Gene3D" id="3.30.1180.10">
    <property type="match status" value="1"/>
</dbReference>
<protein>
    <submittedName>
        <fullName evidence="2">DegV family protein</fullName>
    </submittedName>
</protein>
<gene>
    <name evidence="2" type="ORF">OO014_15505</name>
</gene>
<evidence type="ECO:0000313" key="2">
    <source>
        <dbReference type="EMBL" id="MDC5698661.1"/>
    </source>
</evidence>
<dbReference type="NCBIfam" id="TIGR00762">
    <property type="entry name" value="DegV"/>
    <property type="match status" value="1"/>
</dbReference>
<accession>A0ABT5GKE0</accession>
<dbReference type="Proteomes" id="UP001150259">
    <property type="component" value="Unassembled WGS sequence"/>
</dbReference>
<comment type="caution">
    <text evidence="2">The sequence shown here is derived from an EMBL/GenBank/DDBJ whole genome shotgun (WGS) entry which is preliminary data.</text>
</comment>
<dbReference type="PANTHER" id="PTHR33434:SF2">
    <property type="entry name" value="FATTY ACID-BINDING PROTEIN TM_1468"/>
    <property type="match status" value="1"/>
</dbReference>
<dbReference type="SUPFAM" id="SSF82549">
    <property type="entry name" value="DAK1/DegV-like"/>
    <property type="match status" value="1"/>
</dbReference>
<dbReference type="RefSeq" id="WP_272463227.1">
    <property type="nucleotide sequence ID" value="NZ_JAPFQL010000078.1"/>
</dbReference>
<dbReference type="PROSITE" id="PS51482">
    <property type="entry name" value="DEGV"/>
    <property type="match status" value="1"/>
</dbReference>
<evidence type="ECO:0000313" key="3">
    <source>
        <dbReference type="Proteomes" id="UP001150259"/>
    </source>
</evidence>
<dbReference type="InterPro" id="IPR050270">
    <property type="entry name" value="DegV_domain_contain"/>
</dbReference>
<reference evidence="2 3" key="1">
    <citation type="submission" date="2022-11" db="EMBL/GenBank/DDBJ databases">
        <title>Anaerobic phenanthrene biodegradation by a DNRA strain PheN6.</title>
        <authorList>
            <person name="Zhang Z."/>
        </authorList>
    </citation>
    <scope>NUCLEOTIDE SEQUENCE [LARGE SCALE GENOMIC DNA]</scope>
    <source>
        <strain evidence="2 3">PheN6</strain>
    </source>
</reference>
<dbReference type="InterPro" id="IPR043168">
    <property type="entry name" value="DegV_C"/>
</dbReference>
<keyword evidence="3" id="KW-1185">Reference proteome</keyword>
<dbReference type="Pfam" id="PF02645">
    <property type="entry name" value="DegV"/>
    <property type="match status" value="1"/>
</dbReference>
<keyword evidence="1" id="KW-0446">Lipid-binding</keyword>
<organism evidence="2 3">
    <name type="scientific">Intrasporangium calvum</name>
    <dbReference type="NCBI Taxonomy" id="53358"/>
    <lineage>
        <taxon>Bacteria</taxon>
        <taxon>Bacillati</taxon>
        <taxon>Actinomycetota</taxon>
        <taxon>Actinomycetes</taxon>
        <taxon>Micrococcales</taxon>
        <taxon>Intrasporangiaceae</taxon>
        <taxon>Intrasporangium</taxon>
    </lineage>
</organism>
<dbReference type="InterPro" id="IPR003797">
    <property type="entry name" value="DegV"/>
</dbReference>
<name>A0ABT5GKE0_9MICO</name>
<sequence length="343" mass="35842">MPTVTTEGARPADRLGDRLNELVGQRLRRWSRNRAAELARAEPESPRVDVRLVTDSTAYLPESLVTAHRIEVVPLHVVVAGREHVEGRDITAAQVAEALHEYTIVTTSRPSPAVFAEVYARLAAEGATHIVSVHLSSQMSGTYEAATLAAAEASVPVVAIDSETIGMAMGFAVVAGAECAGRGGDLEAVLAAVNSRLGPSSVTFYVHTLEHLRRGGRIGAASALLGSALAIKPILSVRDGRIVPVEKVRTSSRAIARLVALAVEQAEASGVAVDIAVHHLDSADRAETVATQLRERVRGARSVLVLELGAVVGAHVGPGTVAVAVSPRAGDVLEPRDAGVDPL</sequence>
<dbReference type="PANTHER" id="PTHR33434">
    <property type="entry name" value="DEGV DOMAIN-CONTAINING PROTEIN DR_1986-RELATED"/>
    <property type="match status" value="1"/>
</dbReference>